<feature type="transmembrane region" description="Helical" evidence="5">
    <location>
        <begin position="122"/>
        <end position="141"/>
    </location>
</feature>
<dbReference type="PANTHER" id="PTHR32322">
    <property type="entry name" value="INNER MEMBRANE TRANSPORTER"/>
    <property type="match status" value="1"/>
</dbReference>
<evidence type="ECO:0000256" key="5">
    <source>
        <dbReference type="SAM" id="Phobius"/>
    </source>
</evidence>
<feature type="domain" description="EamA" evidence="6">
    <location>
        <begin position="147"/>
        <end position="281"/>
    </location>
</feature>
<dbReference type="PANTHER" id="PTHR32322:SF2">
    <property type="entry name" value="EAMA DOMAIN-CONTAINING PROTEIN"/>
    <property type="match status" value="1"/>
</dbReference>
<dbReference type="AlphaFoldDB" id="A0A1J5S4V1"/>
<feature type="domain" description="EamA" evidence="6">
    <location>
        <begin position="6"/>
        <end position="136"/>
    </location>
</feature>
<dbReference type="EMBL" id="MLJW01000110">
    <property type="protein sequence ID" value="OIQ99143.1"/>
    <property type="molecule type" value="Genomic_DNA"/>
</dbReference>
<comment type="subcellular location">
    <subcellularLocation>
        <location evidence="1">Membrane</location>
        <topology evidence="1">Multi-pass membrane protein</topology>
    </subcellularLocation>
</comment>
<evidence type="ECO:0000313" key="7">
    <source>
        <dbReference type="EMBL" id="OIQ99143.1"/>
    </source>
</evidence>
<comment type="caution">
    <text evidence="7">The sequence shown here is derived from an EMBL/GenBank/DDBJ whole genome shotgun (WGS) entry which is preliminary data.</text>
</comment>
<dbReference type="InterPro" id="IPR050638">
    <property type="entry name" value="AA-Vitamin_Transporters"/>
</dbReference>
<name>A0A1J5S4V1_9ZZZZ</name>
<sequence length="291" mass="30944">MTLFKTYLLTALATIFWGANFNLAKPVVAEMHPYVAGASRFLIAAVIMLAITLYRGENVPLRYIRTYVILGLMGVFGFNLFFFLGMQSTSAANGALIMALNPLITTLLAYVFLQQQPSKRQLLGFPIGVLGVGIVVLGAGAHLHIASGDWLIFAANISWAFYNVFARKLMPKDISSIAATTGIMIVGALALTAVALASGEKFIIPSPHAGSALLLMTIGGSVLAYLLWNAGIAKLGASQAAIFLNLVPVSSMIIATFEGIHPNQAQLIGGALVISAVTFASWPMRPKMADR</sequence>
<feature type="transmembrane region" description="Helical" evidence="5">
    <location>
        <begin position="266"/>
        <end position="284"/>
    </location>
</feature>
<dbReference type="GO" id="GO:0016020">
    <property type="term" value="C:membrane"/>
    <property type="evidence" value="ECO:0007669"/>
    <property type="project" value="UniProtKB-SubCell"/>
</dbReference>
<protein>
    <submittedName>
        <fullName evidence="7">S-adenosylmethionine/S-adenosylhomocysteine transporter</fullName>
    </submittedName>
</protein>
<evidence type="ECO:0000256" key="2">
    <source>
        <dbReference type="ARBA" id="ARBA00022692"/>
    </source>
</evidence>
<dbReference type="InterPro" id="IPR000620">
    <property type="entry name" value="EamA_dom"/>
</dbReference>
<organism evidence="7">
    <name type="scientific">mine drainage metagenome</name>
    <dbReference type="NCBI Taxonomy" id="410659"/>
    <lineage>
        <taxon>unclassified sequences</taxon>
        <taxon>metagenomes</taxon>
        <taxon>ecological metagenomes</taxon>
    </lineage>
</organism>
<feature type="transmembrane region" description="Helical" evidence="5">
    <location>
        <begin position="209"/>
        <end position="228"/>
    </location>
</feature>
<feature type="transmembrane region" description="Helical" evidence="5">
    <location>
        <begin position="34"/>
        <end position="54"/>
    </location>
</feature>
<accession>A0A1J5S4V1</accession>
<dbReference type="Pfam" id="PF00892">
    <property type="entry name" value="EamA"/>
    <property type="match status" value="2"/>
</dbReference>
<evidence type="ECO:0000259" key="6">
    <source>
        <dbReference type="Pfam" id="PF00892"/>
    </source>
</evidence>
<feature type="transmembrane region" description="Helical" evidence="5">
    <location>
        <begin position="147"/>
        <end position="165"/>
    </location>
</feature>
<gene>
    <name evidence="7" type="ORF">GALL_188800</name>
</gene>
<keyword evidence="4 5" id="KW-0472">Membrane</keyword>
<evidence type="ECO:0000256" key="1">
    <source>
        <dbReference type="ARBA" id="ARBA00004141"/>
    </source>
</evidence>
<feature type="transmembrane region" description="Helical" evidence="5">
    <location>
        <begin position="66"/>
        <end position="85"/>
    </location>
</feature>
<proteinExistence type="predicted"/>
<feature type="transmembrane region" description="Helical" evidence="5">
    <location>
        <begin position="177"/>
        <end position="197"/>
    </location>
</feature>
<dbReference type="InterPro" id="IPR037185">
    <property type="entry name" value="EmrE-like"/>
</dbReference>
<evidence type="ECO:0000256" key="4">
    <source>
        <dbReference type="ARBA" id="ARBA00023136"/>
    </source>
</evidence>
<evidence type="ECO:0000256" key="3">
    <source>
        <dbReference type="ARBA" id="ARBA00022989"/>
    </source>
</evidence>
<feature type="transmembrane region" description="Helical" evidence="5">
    <location>
        <begin position="240"/>
        <end position="260"/>
    </location>
</feature>
<dbReference type="SUPFAM" id="SSF103481">
    <property type="entry name" value="Multidrug resistance efflux transporter EmrE"/>
    <property type="match status" value="2"/>
</dbReference>
<keyword evidence="3 5" id="KW-1133">Transmembrane helix</keyword>
<reference evidence="7" key="1">
    <citation type="submission" date="2016-10" db="EMBL/GenBank/DDBJ databases">
        <title>Sequence of Gallionella enrichment culture.</title>
        <authorList>
            <person name="Poehlein A."/>
            <person name="Muehling M."/>
            <person name="Daniel R."/>
        </authorList>
    </citation>
    <scope>NUCLEOTIDE SEQUENCE</scope>
</reference>
<keyword evidence="2 5" id="KW-0812">Transmembrane</keyword>
<feature type="transmembrane region" description="Helical" evidence="5">
    <location>
        <begin position="91"/>
        <end position="113"/>
    </location>
</feature>